<name>A0A158KKG2_9BURK</name>
<gene>
    <name evidence="1" type="ORF">AWB74_06000</name>
</gene>
<sequence length="114" mass="12566">MFAFIRELPSGVRWWQNVKVPEKAAPDSCQLSFSIPAGKRPAGSLRTFLWSVSMFEAAKLGASPEQFANLEAAIDYIAGTPTHAGEVRPWVRNINTKAFVIIGGRVQPRNRGPQ</sequence>
<evidence type="ECO:0000313" key="2">
    <source>
        <dbReference type="Proteomes" id="UP000055019"/>
    </source>
</evidence>
<dbReference type="AlphaFoldDB" id="A0A158KKG2"/>
<dbReference type="EMBL" id="FCOM02000038">
    <property type="protein sequence ID" value="SAL81616.1"/>
    <property type="molecule type" value="Genomic_DNA"/>
</dbReference>
<proteinExistence type="predicted"/>
<evidence type="ECO:0000313" key="1">
    <source>
        <dbReference type="EMBL" id="SAL81616.1"/>
    </source>
</evidence>
<keyword evidence="2" id="KW-1185">Reference proteome</keyword>
<reference evidence="1" key="1">
    <citation type="submission" date="2016-01" db="EMBL/GenBank/DDBJ databases">
        <authorList>
            <person name="Peeters C."/>
        </authorList>
    </citation>
    <scope>NUCLEOTIDE SEQUENCE [LARGE SCALE GENOMIC DNA]</scope>
    <source>
        <strain evidence="1">LMG 29317</strain>
    </source>
</reference>
<dbReference type="Proteomes" id="UP000055019">
    <property type="component" value="Unassembled WGS sequence"/>
</dbReference>
<comment type="caution">
    <text evidence="1">The sequence shown here is derived from an EMBL/GenBank/DDBJ whole genome shotgun (WGS) entry which is preliminary data.</text>
</comment>
<accession>A0A158KKG2</accession>
<organism evidence="1 2">
    <name type="scientific">Caballeronia arvi</name>
    <dbReference type="NCBI Taxonomy" id="1777135"/>
    <lineage>
        <taxon>Bacteria</taxon>
        <taxon>Pseudomonadati</taxon>
        <taxon>Pseudomonadota</taxon>
        <taxon>Betaproteobacteria</taxon>
        <taxon>Burkholderiales</taxon>
        <taxon>Burkholderiaceae</taxon>
        <taxon>Caballeronia</taxon>
    </lineage>
</organism>
<protein>
    <submittedName>
        <fullName evidence="1">Uncharacterized protein</fullName>
    </submittedName>
</protein>